<feature type="compositionally biased region" description="Polar residues" evidence="2">
    <location>
        <begin position="727"/>
        <end position="750"/>
    </location>
</feature>
<dbReference type="SMART" id="SM01272">
    <property type="entry name" value="LsmAD"/>
    <property type="match status" value="1"/>
</dbReference>
<feature type="region of interest" description="Disordered" evidence="2">
    <location>
        <begin position="235"/>
        <end position="375"/>
    </location>
</feature>
<keyword evidence="5" id="KW-1185">Reference proteome</keyword>
<dbReference type="Pfam" id="PF14438">
    <property type="entry name" value="SM-ATX"/>
    <property type="match status" value="1"/>
</dbReference>
<sequence>MKGPAEKNFEGIYANPRLMHAVGMVVGCIAHVQVKSGAVFEGVLKTISSKADVVLEMARKLDGKPSANCIPAFSATEEMVDKLVFRFEDVVSISALNVDPEYATRESFTDTGISKFNGQVLERELEPWDGGALSADGLTDLGASEEANGWDPNDMFRTNEEKYGVKSSFDSTLPGYTIPLNKQNTEEYKQQEARASKIAQEIESGFHHKNRAALENGDEEERFSAVVRPENNNNFRYVSHKPRRPSNVRNIRNPPPHMNRNNPHQHSQVFHRVSSPASALNNNNNNNPPGSNYKMVNSVSNMSNANAISPRPTPTSTPPTSRPPMAQMPQHQTPPSAQYPANQVNAPVGVSQPTVRTSPPTPVIATQDDNQNHTMNGEADKMELKFAPKPPRSLNLQSAANKEMRDSVANQQVNKNAERRKETEKKTPIQKARDDKTEDLKRFHASFKLSEDPKNGRDKDNSPKPEMQSSNAVTPMPPNKHHNKDKGNKEDERKGSNTPDSRTSPDNPKNSTLNPNAKEFVFNPNAKSFTPRGAPVQQAPPSQPPPRLHTQSPIMAMPQAHLLPGMTQPVFNVPHYVMSAAPPVSMPMAQQFTPSASVAQAPRFRKDPDMGLNEYEDGVLFSAVPVTLQRHHDLSQPVHVQAATGPPILAQPGGLSAPFALYPTTPPGMLHHPPGPPQQLTYTPMYSFMPRVITPQQVGMVPTSAAYGESPQMPTHVYMHHGTPSLQHAMATSNNGQHSAPSTPQSQTPNLHPAPSPVHQAPPSGAHGQPPTPTGHPGNAPTPQPIMYTTHGHMTTQHPLHGNHSATNQGHPFAASYPGGPQPIVLLSQQPHGQHPGSFATTLQSHLHGQNPGNHVGTPTHILQHGPLMIPTSAGMVHTQTAITSGHYVPHSQGRVMSR</sequence>
<organism evidence="4 5">
    <name type="scientific">Oedothorax gibbosus</name>
    <dbReference type="NCBI Taxonomy" id="931172"/>
    <lineage>
        <taxon>Eukaryota</taxon>
        <taxon>Metazoa</taxon>
        <taxon>Ecdysozoa</taxon>
        <taxon>Arthropoda</taxon>
        <taxon>Chelicerata</taxon>
        <taxon>Arachnida</taxon>
        <taxon>Araneae</taxon>
        <taxon>Araneomorphae</taxon>
        <taxon>Entelegynae</taxon>
        <taxon>Araneoidea</taxon>
        <taxon>Linyphiidae</taxon>
        <taxon>Erigoninae</taxon>
        <taxon>Oedothorax</taxon>
    </lineage>
</organism>
<name>A0AAV6UBH0_9ARAC</name>
<dbReference type="InterPro" id="IPR009604">
    <property type="entry name" value="LsmAD_domain"/>
</dbReference>
<comment type="similarity">
    <text evidence="1">Belongs to the ataxin-2 family.</text>
</comment>
<dbReference type="Pfam" id="PF07145">
    <property type="entry name" value="PAM2"/>
    <property type="match status" value="1"/>
</dbReference>
<feature type="compositionally biased region" description="Low complexity" evidence="2">
    <location>
        <begin position="281"/>
        <end position="310"/>
    </location>
</feature>
<feature type="compositionally biased region" description="Basic and acidic residues" evidence="2">
    <location>
        <begin position="449"/>
        <end position="463"/>
    </location>
</feature>
<dbReference type="GO" id="GO:0010494">
    <property type="term" value="C:cytoplasmic stress granule"/>
    <property type="evidence" value="ECO:0007669"/>
    <property type="project" value="TreeGrafter"/>
</dbReference>
<feature type="domain" description="LsmAD" evidence="3">
    <location>
        <begin position="163"/>
        <end position="229"/>
    </location>
</feature>
<comment type="caution">
    <text evidence="4">The sequence shown here is derived from an EMBL/GenBank/DDBJ whole genome shotgun (WGS) entry which is preliminary data.</text>
</comment>
<gene>
    <name evidence="4" type="ORF">JTE90_013172</name>
</gene>
<dbReference type="Proteomes" id="UP000827092">
    <property type="component" value="Unassembled WGS sequence"/>
</dbReference>
<dbReference type="PROSITE" id="PS51257">
    <property type="entry name" value="PROKAR_LIPOPROTEIN"/>
    <property type="match status" value="1"/>
</dbReference>
<dbReference type="InterPro" id="IPR009818">
    <property type="entry name" value="PAM2_motif"/>
</dbReference>
<evidence type="ECO:0000256" key="2">
    <source>
        <dbReference type="SAM" id="MobiDB-lite"/>
    </source>
</evidence>
<dbReference type="GO" id="GO:0003729">
    <property type="term" value="F:mRNA binding"/>
    <property type="evidence" value="ECO:0007669"/>
    <property type="project" value="TreeGrafter"/>
</dbReference>
<proteinExistence type="inferred from homology"/>
<reference evidence="4 5" key="1">
    <citation type="journal article" date="2022" name="Nat. Ecol. Evol.">
        <title>A masculinizing supergene underlies an exaggerated male reproductive morph in a spider.</title>
        <authorList>
            <person name="Hendrickx F."/>
            <person name="De Corte Z."/>
            <person name="Sonet G."/>
            <person name="Van Belleghem S.M."/>
            <person name="Kostlbacher S."/>
            <person name="Vangestel C."/>
        </authorList>
    </citation>
    <scope>NUCLEOTIDE SEQUENCE [LARGE SCALE GENOMIC DNA]</scope>
    <source>
        <strain evidence="4">W744_W776</strain>
    </source>
</reference>
<evidence type="ECO:0000313" key="5">
    <source>
        <dbReference type="Proteomes" id="UP000827092"/>
    </source>
</evidence>
<evidence type="ECO:0000256" key="1">
    <source>
        <dbReference type="ARBA" id="ARBA00007503"/>
    </source>
</evidence>
<feature type="compositionally biased region" description="Polar residues" evidence="2">
    <location>
        <begin position="496"/>
        <end position="515"/>
    </location>
</feature>
<accession>A0AAV6UBH0</accession>
<dbReference type="InterPro" id="IPR025852">
    <property type="entry name" value="SM_dom_ATX"/>
</dbReference>
<protein>
    <recommendedName>
        <fullName evidence="3">LsmAD domain-containing protein</fullName>
    </recommendedName>
</protein>
<evidence type="ECO:0000313" key="4">
    <source>
        <dbReference type="EMBL" id="KAG8181203.1"/>
    </source>
</evidence>
<feature type="region of interest" description="Disordered" evidence="2">
    <location>
        <begin position="727"/>
        <end position="823"/>
    </location>
</feature>
<feature type="compositionally biased region" description="Pro residues" evidence="2">
    <location>
        <begin position="311"/>
        <end position="322"/>
    </location>
</feature>
<feature type="compositionally biased region" description="Basic and acidic residues" evidence="2">
    <location>
        <begin position="416"/>
        <end position="442"/>
    </location>
</feature>
<dbReference type="PANTHER" id="PTHR12854:SF7">
    <property type="entry name" value="ATAXIN-2 HOMOLOG"/>
    <property type="match status" value="1"/>
</dbReference>
<dbReference type="PANTHER" id="PTHR12854">
    <property type="entry name" value="ATAXIN 2-RELATED"/>
    <property type="match status" value="1"/>
</dbReference>
<feature type="compositionally biased region" description="Polar residues" evidence="2">
    <location>
        <begin position="329"/>
        <end position="358"/>
    </location>
</feature>
<dbReference type="AlphaFoldDB" id="A0AAV6UBH0"/>
<feature type="compositionally biased region" description="Pro residues" evidence="2">
    <location>
        <begin position="770"/>
        <end position="784"/>
    </location>
</feature>
<feature type="compositionally biased region" description="Basic and acidic residues" evidence="2">
    <location>
        <begin position="485"/>
        <end position="495"/>
    </location>
</feature>
<dbReference type="GO" id="GO:0034063">
    <property type="term" value="P:stress granule assembly"/>
    <property type="evidence" value="ECO:0007669"/>
    <property type="project" value="TreeGrafter"/>
</dbReference>
<feature type="compositionally biased region" description="Polar residues" evidence="2">
    <location>
        <begin position="792"/>
        <end position="810"/>
    </location>
</feature>
<dbReference type="EMBL" id="JAFNEN010000528">
    <property type="protein sequence ID" value="KAG8181203.1"/>
    <property type="molecule type" value="Genomic_DNA"/>
</dbReference>
<evidence type="ECO:0000259" key="3">
    <source>
        <dbReference type="SMART" id="SM01272"/>
    </source>
</evidence>
<dbReference type="InterPro" id="IPR045117">
    <property type="entry name" value="ATXN2-like"/>
</dbReference>
<feature type="region of interest" description="Disordered" evidence="2">
    <location>
        <begin position="401"/>
        <end position="551"/>
    </location>
</feature>
<dbReference type="Pfam" id="PF06741">
    <property type="entry name" value="LsmAD"/>
    <property type="match status" value="1"/>
</dbReference>